<feature type="compositionally biased region" description="Polar residues" evidence="5">
    <location>
        <begin position="1550"/>
        <end position="1565"/>
    </location>
</feature>
<feature type="active site" description="Proton acceptor; for dehydratase activity" evidence="4">
    <location>
        <position position="1619"/>
    </location>
</feature>
<dbReference type="SUPFAM" id="SSF50129">
    <property type="entry name" value="GroES-like"/>
    <property type="match status" value="1"/>
</dbReference>
<evidence type="ECO:0000256" key="3">
    <source>
        <dbReference type="ARBA" id="ARBA00022679"/>
    </source>
</evidence>
<dbReference type="GO" id="GO:0004312">
    <property type="term" value="F:fatty acid synthase activity"/>
    <property type="evidence" value="ECO:0007669"/>
    <property type="project" value="TreeGrafter"/>
</dbReference>
<dbReference type="Pfam" id="PF14765">
    <property type="entry name" value="PS-DH"/>
    <property type="match status" value="1"/>
</dbReference>
<dbReference type="Pfam" id="PF08659">
    <property type="entry name" value="KR"/>
    <property type="match status" value="1"/>
</dbReference>
<protein>
    <recommendedName>
        <fullName evidence="10">Ketoacyl-synt-domain-containing protein</fullName>
    </recommendedName>
</protein>
<dbReference type="Pfam" id="PF02801">
    <property type="entry name" value="Ketoacyl-synt_C"/>
    <property type="match status" value="1"/>
</dbReference>
<dbReference type="Gene3D" id="3.90.1150.10">
    <property type="entry name" value="Aspartate Aminotransferase, domain 1"/>
    <property type="match status" value="1"/>
</dbReference>
<dbReference type="InterPro" id="IPR036291">
    <property type="entry name" value="NAD(P)-bd_dom_sf"/>
</dbReference>
<evidence type="ECO:0000256" key="1">
    <source>
        <dbReference type="ARBA" id="ARBA00022450"/>
    </source>
</evidence>
<evidence type="ECO:0000313" key="9">
    <source>
        <dbReference type="Proteomes" id="UP000193944"/>
    </source>
</evidence>
<dbReference type="PROSITE" id="PS00606">
    <property type="entry name" value="KS3_1"/>
    <property type="match status" value="1"/>
</dbReference>
<evidence type="ECO:0000256" key="4">
    <source>
        <dbReference type="PROSITE-ProRule" id="PRU01363"/>
    </source>
</evidence>
<dbReference type="Gene3D" id="3.40.50.720">
    <property type="entry name" value="NAD(P)-binding Rossmann-like Domain"/>
    <property type="match status" value="2"/>
</dbReference>
<dbReference type="Gene3D" id="3.40.47.10">
    <property type="match status" value="1"/>
</dbReference>
<dbReference type="InterPro" id="IPR013968">
    <property type="entry name" value="PKS_KR"/>
</dbReference>
<dbReference type="SUPFAM" id="SSF52096">
    <property type="entry name" value="ClpP/crotonase"/>
    <property type="match status" value="1"/>
</dbReference>
<sequence length="3067" mass="346456">MVVSEENNILSMKYNNSVVTLVDSTGSIHIHDKSSISSIKSSNKYINFKSTSYLSLNKELKVKLAAEKAIKEYGLGSYGYITPYHIELNQSLEKIYGSSHRIQTYQNDVRDILLYNLICSEDYVFIDEHINNSFKQILNSSVIKNDHIIIYSHNDVSDLAEKLESIILDDPDSKKFIITEGVFELQGDICSLPELLNLSKKYGCITILDESNALGVIGKKGLGSFDYHQCQQEVDIIFCSMDKVLCSSGQFYIFNNKIESILSHQQNDLFDESFYSPISTLSAAVANSSLDIILNDTTKFKNINNINDDIKNDENVDDSSIHSQLIKNIKYWKKKCQTIGLKFIESSSAITSIIIENEDIEALAQHLFKNKIKCYYVKKAFNMNYDILKFNILRSMNIRLLDEAFTILQSILINYYPKLVHLTTIPKEIQIENMADPTQEKVSPLKEHITDSDPNVHYPKAYPKFAIIGTGIRLPGEICNKDDFWKIMTEKKVITGLIPEDRWDRDEWYSKVEKPGTIQTIHGGFIENAFDFDNKFFGISQNEALDATPEQRWLCELTVETIEDANIDVDDFKGSNTGVFVGTSGMDYGSYVYSVPEKITKYTYSGIEPSIHANRVSYLFDLHGPSLSTNTACSSSMTALSIACNSLAVGDCEMAIVAGTNFFQTPSNGVAYSQLRVVSKKGACRPFDAAADGYARLEGAAMVLLKPYEKALRDNNKIYATILSTACNEDGKTASLTTPSSKAQSQLMKRVYDKGHIDPCTIDFVEAHGTGTAVGDPIEARSIGEAYGKVNKNNGNPPIPVGSVKGNVGHGEYLSGVVGLIKGALILHKQTIVPQTAFDILNPGIDCDKLGIRIADKMEPLSGKGRHRVAINSFGFGGANANVILEEEPQFDKNNISVLIKRNKLGERIPCPYVGFFSASNLRLLKETLNQWLNIPEKELLPMLYLNSTTRRVLSHRFFIFVKNSEEFYQTIRSFINENENTIENGYKANEHMMYIETTSDRKKGLTMAFDEPLTFSTASSFLRNSTYNDLCIDLYNNNVYFANCIDYCDKVYQVLSNNQCSLLQDYDLFKLDKEKDPEKKKNFRHDLIKDPSVIIMLNGVIQLSLSALLKYYGVNPTSVIGYGSGEIAAAYAAEKISLKDAIKILYHYGRVLSSNYNKQNQKQYSIMLGSSVGKVNQFILSKLTEKEKEGISISGIQSPVSCSISGEYEILNKIVTMAKDVEIKTLGTYNDIFGIHSKMINESIKKELMESLKDIKTHDSDISMFSTVKFNKEGKPYTGVLDGQYWWMNMRCPVLYAQVLSHTINSLPTDGKNILEIGLGFDHPVIKQASQAFCEKKRIYNIFTYEEKYDHKHYSSTNQANYNISFKRLIHFISLLHGDNVTPKLNFGHLWETYVDVKGGDNSFKQLYSIHYDLPTRCWNHKYLRKLFKAMRNGLPGDVNVGIKTKDVGYLEKLAQMKKGEKTLSKSVSVPILRKNKEEKIQKDEKTMKKAATIILNQKQESTIKKTINPSSISSSSSNTIVNEKIFKPTSVQSTSDIYSNDPYKLRNENASGSNNPYKLRNENASGSIDHLDQKYESKTSSSNIKTNYIESKSNSQSYASEDDAFWIYENNKYLVDHQVNNKIVFPAAGSVSRALYGYMRSRGLIHDNNNNKVNNIVALNNLEFIGLTSFQNKAEDQLNSKGPIPMKLYEDTDHQFTLKHQDGSVISKGIYVDASSQKEITNFPNLSEIIKSCSTVNGGEGIHKDYIYQRTEAIQLHYGPEFQLIQSGRSGKKYSYAKIKITKDHEKMICHPAVLDNCFHSIICLGLGCGNRQILPYKIKRFEMANGGYFKSNFITCVSQLLYQDLNSVIIDLFIYDESGQPLVKIKTMEFLIRKLKQIRPLDWYNVLNYEKINPTIPQKSFPIPTSHVIVLCTKSQEAQVQLNIIPTLSNMNMKITLLNDSNTHNQNLQTMIMDQTINKSNVVLIDLCLLDDSSIETAFVKIQYYVSNGLNFIIGNIRLDHSKNDENLENLFTASQGIPGMLRAARSESRSSHMYSIQANKIEGFAYGLFSGCLSIEEPDIFVDDNKTILVNRLISKDSIPQIQSKNFDSESKRFGNINKIVFRKSYGIPDIYSTSSAIKNNRNGEESNNYNKDESDYVVVKVKMISLQNNDVLQNSFPDLVDSMKNSNVVECVGTIVQVGSKVKNFKRGDFIFGLNLQSNHVPSTYVKIHQDLLFHIDKNNILAQHNLISSVYAYTMALYLLNNIQANESVILSTMASDLMQALIVIAQQKNISVIIDDPTMKYSKSTNPIFMNLRQNMIVTKNESEYIRNVKELSKDGQGVNYIIDANIKLEKEKEVLLERCLRSVTPVDDEYIKVGNLSHSAKKVTTHKIVQMSKLTTQQILPFVRQAIDMISNYSVNIIDLKTYPLSKISNASIEILSGRLQGKSCLSMVKEKEKEEEEEEEIQNCLPSRIFKEDKSYLVTGAFGGVGLRVSLWMQLRGARHIILTTSSNPENKYNHPIVNALRQKGVHVTITKCNICNYNEVEKLFKETTPVIDGVFHFANKFGPKLIRDSSFSNFISSFEPKARGALNLHKISQSGFPLSTFVLFSSVLDLFGNPGQIAYGAANSFLNNLTYYRRKKGLSSQCFSLPAMKGSGYLSQWKQGNQSREFSEVIELLDSEDLSDILDFFLREDVDPCIQLISRFQINNEYSKHIAPVTNVLMYKLNKGKITIPLLIKPEFPPLKHHKILEDKENYILHRYVYGDYSSLSSNHRSYSPINSGESTAGDSSVGDSSVGDSNNGESSTGDSSIGESIDSEKTLKYGGSINGKKNNNNKNNNNDINMDHKIKKSINDNKHVFYKHLENGIYNLTMKNHYMTLEYAEELGQAISNLSQLQQMKVLIIEYEENFSKGLEPSLKEQLSKEKPSKSKLKEVYKIYFNCLKISNINVPIICCLNGEITDLAILIALLSNWKIITRRSFFYSKNNPININWMKELVKAKDDTKYISLIKQLETENISAIDSYKAKYINDIVSNIDNMRKAALAQAKKIIKYLSSDDNNSNNILDNFLTTEDIEKLNNAIRI</sequence>
<proteinExistence type="predicted"/>
<dbReference type="InterPro" id="IPR001227">
    <property type="entry name" value="Ac_transferase_dom_sf"/>
</dbReference>
<evidence type="ECO:0008006" key="10">
    <source>
        <dbReference type="Google" id="ProtNLM"/>
    </source>
</evidence>
<dbReference type="InterPro" id="IPR015422">
    <property type="entry name" value="PyrdxlP-dep_Trfase_small"/>
</dbReference>
<feature type="domain" description="Ketosynthase family 3 (KS3)" evidence="6">
    <location>
        <begin position="462"/>
        <end position="887"/>
    </location>
</feature>
<dbReference type="SUPFAM" id="SSF52151">
    <property type="entry name" value="FabD/lysophospholipase-like"/>
    <property type="match status" value="1"/>
</dbReference>
<feature type="compositionally biased region" description="Low complexity" evidence="5">
    <location>
        <begin position="2772"/>
        <end position="2790"/>
    </location>
</feature>
<reference evidence="8 9" key="2">
    <citation type="submission" date="2016-08" db="EMBL/GenBank/DDBJ databases">
        <title>Pervasive Adenine N6-methylation of Active Genes in Fungi.</title>
        <authorList>
            <consortium name="DOE Joint Genome Institute"/>
            <person name="Mondo S.J."/>
            <person name="Dannebaum R.O."/>
            <person name="Kuo R.C."/>
            <person name="Labutti K."/>
            <person name="Haridas S."/>
            <person name="Kuo A."/>
            <person name="Salamov A."/>
            <person name="Ahrendt S.R."/>
            <person name="Lipzen A."/>
            <person name="Sullivan W."/>
            <person name="Andreopoulos W.B."/>
            <person name="Clum A."/>
            <person name="Lindquist E."/>
            <person name="Daum C."/>
            <person name="Ramamoorthy G.K."/>
            <person name="Gryganskyi A."/>
            <person name="Culley D."/>
            <person name="Magnuson J.K."/>
            <person name="James T.Y."/>
            <person name="O'Malley M.A."/>
            <person name="Stajich J.E."/>
            <person name="Spatafora J.W."/>
            <person name="Visel A."/>
            <person name="Grigoriev I.V."/>
        </authorList>
    </citation>
    <scope>NUCLEOTIDE SEQUENCE [LARGE SCALE GENOMIC DNA]</scope>
    <source>
        <strain evidence="8 9">S4</strain>
    </source>
</reference>
<dbReference type="InterPro" id="IPR020841">
    <property type="entry name" value="PKS_Beta-ketoAc_synthase_dom"/>
</dbReference>
<dbReference type="Gene3D" id="3.90.180.10">
    <property type="entry name" value="Medium-chain alcohol dehydrogenases, catalytic domain"/>
    <property type="match status" value="1"/>
</dbReference>
<keyword evidence="9" id="KW-1185">Reference proteome</keyword>
<dbReference type="PROSITE" id="PS52004">
    <property type="entry name" value="KS3_2"/>
    <property type="match status" value="1"/>
</dbReference>
<evidence type="ECO:0000256" key="5">
    <source>
        <dbReference type="SAM" id="MobiDB-lite"/>
    </source>
</evidence>
<dbReference type="STRING" id="1754192.A0A1Y1XL92"/>
<feature type="region of interest" description="N-terminal hotdog fold" evidence="4">
    <location>
        <begin position="1583"/>
        <end position="1720"/>
    </location>
</feature>
<dbReference type="SUPFAM" id="SSF53901">
    <property type="entry name" value="Thiolase-like"/>
    <property type="match status" value="1"/>
</dbReference>
<feature type="region of interest" description="C-terminal hotdog fold" evidence="4">
    <location>
        <begin position="1736"/>
        <end position="1882"/>
    </location>
</feature>
<dbReference type="Pfam" id="PF00698">
    <property type="entry name" value="Acyl_transf_1"/>
    <property type="match status" value="1"/>
</dbReference>
<dbReference type="InterPro" id="IPR029045">
    <property type="entry name" value="ClpP/crotonase-like_dom_sf"/>
</dbReference>
<dbReference type="InterPro" id="IPR014030">
    <property type="entry name" value="Ketoacyl_synth_N"/>
</dbReference>
<feature type="region of interest" description="Disordered" evidence="5">
    <location>
        <begin position="1539"/>
        <end position="1565"/>
    </location>
</feature>
<evidence type="ECO:0000256" key="2">
    <source>
        <dbReference type="ARBA" id="ARBA00022553"/>
    </source>
</evidence>
<dbReference type="GO" id="GO:0006633">
    <property type="term" value="P:fatty acid biosynthetic process"/>
    <property type="evidence" value="ECO:0007669"/>
    <property type="project" value="InterPro"/>
</dbReference>
<dbReference type="InterPro" id="IPR049900">
    <property type="entry name" value="PKS_mFAS_DH"/>
</dbReference>
<dbReference type="Gene3D" id="3.40.640.10">
    <property type="entry name" value="Type I PLP-dependent aspartate aminotransferase-like (Major domain)"/>
    <property type="match status" value="1"/>
</dbReference>
<dbReference type="InterPro" id="IPR015421">
    <property type="entry name" value="PyrdxlP-dep_Trfase_major"/>
</dbReference>
<keyword evidence="2" id="KW-0597">Phosphoprotein</keyword>
<evidence type="ECO:0000259" key="7">
    <source>
        <dbReference type="PROSITE" id="PS52019"/>
    </source>
</evidence>
<gene>
    <name evidence="8" type="ORF">BCR32DRAFT_228921</name>
</gene>
<dbReference type="InterPro" id="IPR050091">
    <property type="entry name" value="PKS_NRPS_Biosynth_Enz"/>
</dbReference>
<feature type="region of interest" description="Disordered" evidence="5">
    <location>
        <begin position="2758"/>
        <end position="2829"/>
    </location>
</feature>
<dbReference type="InterPro" id="IPR042104">
    <property type="entry name" value="PKS_dehydratase_sf"/>
</dbReference>
<dbReference type="Proteomes" id="UP000193944">
    <property type="component" value="Unassembled WGS sequence"/>
</dbReference>
<dbReference type="SMART" id="SM00827">
    <property type="entry name" value="PKS_AT"/>
    <property type="match status" value="1"/>
</dbReference>
<dbReference type="InterPro" id="IPR014031">
    <property type="entry name" value="Ketoacyl_synth_C"/>
</dbReference>
<dbReference type="Pfam" id="PF00109">
    <property type="entry name" value="ketoacyl-synt"/>
    <property type="match status" value="1"/>
</dbReference>
<accession>A0A1Y1XL92</accession>
<dbReference type="InterPro" id="IPR057326">
    <property type="entry name" value="KR_dom"/>
</dbReference>
<name>A0A1Y1XL92_9FUNG</name>
<dbReference type="InterPro" id="IPR014043">
    <property type="entry name" value="Acyl_transferase_dom"/>
</dbReference>
<dbReference type="SMART" id="SM00822">
    <property type="entry name" value="PKS_KR"/>
    <property type="match status" value="1"/>
</dbReference>
<dbReference type="SUPFAM" id="SSF51735">
    <property type="entry name" value="NAD(P)-binding Rossmann-fold domains"/>
    <property type="match status" value="1"/>
</dbReference>
<evidence type="ECO:0000313" key="8">
    <source>
        <dbReference type="EMBL" id="ORX86475.1"/>
    </source>
</evidence>
<organism evidence="8 9">
    <name type="scientific">Anaeromyces robustus</name>
    <dbReference type="NCBI Taxonomy" id="1754192"/>
    <lineage>
        <taxon>Eukaryota</taxon>
        <taxon>Fungi</taxon>
        <taxon>Fungi incertae sedis</taxon>
        <taxon>Chytridiomycota</taxon>
        <taxon>Chytridiomycota incertae sedis</taxon>
        <taxon>Neocallimastigomycetes</taxon>
        <taxon>Neocallimastigales</taxon>
        <taxon>Neocallimastigaceae</taxon>
        <taxon>Anaeromyces</taxon>
    </lineage>
</organism>
<dbReference type="InterPro" id="IPR018201">
    <property type="entry name" value="Ketoacyl_synth_AS"/>
</dbReference>
<feature type="compositionally biased region" description="Low complexity" evidence="5">
    <location>
        <begin position="2813"/>
        <end position="2827"/>
    </location>
</feature>
<dbReference type="InterPro" id="IPR011032">
    <property type="entry name" value="GroES-like_sf"/>
</dbReference>
<evidence type="ECO:0000259" key="6">
    <source>
        <dbReference type="PROSITE" id="PS52004"/>
    </source>
</evidence>
<reference evidence="8 9" key="1">
    <citation type="submission" date="2016-08" db="EMBL/GenBank/DDBJ databases">
        <title>A Parts List for Fungal Cellulosomes Revealed by Comparative Genomics.</title>
        <authorList>
            <consortium name="DOE Joint Genome Institute"/>
            <person name="Haitjema C.H."/>
            <person name="Gilmore S.P."/>
            <person name="Henske J.K."/>
            <person name="Solomon K.V."/>
            <person name="De Groot R."/>
            <person name="Kuo A."/>
            <person name="Mondo S.J."/>
            <person name="Salamov A.A."/>
            <person name="Labutti K."/>
            <person name="Zhao Z."/>
            <person name="Chiniquy J."/>
            <person name="Barry K."/>
            <person name="Brewer H.M."/>
            <person name="Purvine S.O."/>
            <person name="Wright A.T."/>
            <person name="Boxma B."/>
            <person name="Van Alen T."/>
            <person name="Hackstein J.H."/>
            <person name="Baker S.E."/>
            <person name="Grigoriev I.V."/>
            <person name="O'Malley M.A."/>
        </authorList>
    </citation>
    <scope>NUCLEOTIDE SEQUENCE [LARGE SCALE GENOMIC DNA]</scope>
    <source>
        <strain evidence="8 9">S4</strain>
    </source>
</reference>
<dbReference type="PANTHER" id="PTHR43775:SF37">
    <property type="entry name" value="SI:DKEY-61P9.11"/>
    <property type="match status" value="1"/>
</dbReference>
<dbReference type="OrthoDB" id="329835at2759"/>
<dbReference type="InterPro" id="IPR049551">
    <property type="entry name" value="PKS_DH_C"/>
</dbReference>
<dbReference type="PANTHER" id="PTHR43775">
    <property type="entry name" value="FATTY ACID SYNTHASE"/>
    <property type="match status" value="1"/>
</dbReference>
<dbReference type="Gene3D" id="3.40.366.10">
    <property type="entry name" value="Malonyl-Coenzyme A Acyl Carrier Protein, domain 2"/>
    <property type="match status" value="1"/>
</dbReference>
<dbReference type="EMBL" id="MCFG01000021">
    <property type="protein sequence ID" value="ORX86475.1"/>
    <property type="molecule type" value="Genomic_DNA"/>
</dbReference>
<keyword evidence="1" id="KW-0596">Phosphopantetheine</keyword>
<dbReference type="Gene3D" id="3.90.226.10">
    <property type="entry name" value="2-enoyl-CoA Hydratase, Chain A, domain 1"/>
    <property type="match status" value="1"/>
</dbReference>
<dbReference type="GO" id="GO:0004315">
    <property type="term" value="F:3-oxoacyl-[acyl-carrier-protein] synthase activity"/>
    <property type="evidence" value="ECO:0007669"/>
    <property type="project" value="InterPro"/>
</dbReference>
<dbReference type="InterPro" id="IPR015424">
    <property type="entry name" value="PyrdxlP-dep_Trfase"/>
</dbReference>
<feature type="domain" description="PKS/mFAS DH" evidence="7">
    <location>
        <begin position="1583"/>
        <end position="1882"/>
    </location>
</feature>
<comment type="caution">
    <text evidence="8">The sequence shown here is derived from an EMBL/GenBank/DDBJ whole genome shotgun (WGS) entry which is preliminary data.</text>
</comment>
<dbReference type="SMART" id="SM00825">
    <property type="entry name" value="PKS_KS"/>
    <property type="match status" value="1"/>
</dbReference>
<dbReference type="InterPro" id="IPR016039">
    <property type="entry name" value="Thiolase-like"/>
</dbReference>
<dbReference type="InterPro" id="IPR016035">
    <property type="entry name" value="Acyl_Trfase/lysoPLipase"/>
</dbReference>
<dbReference type="Gene3D" id="3.10.129.110">
    <property type="entry name" value="Polyketide synthase dehydratase"/>
    <property type="match status" value="1"/>
</dbReference>
<dbReference type="PROSITE" id="PS52019">
    <property type="entry name" value="PKS_MFAS_DH"/>
    <property type="match status" value="1"/>
</dbReference>
<feature type="active site" description="Proton donor; for dehydratase activity" evidence="4">
    <location>
        <position position="1798"/>
    </location>
</feature>
<dbReference type="CDD" id="cd00833">
    <property type="entry name" value="PKS"/>
    <property type="match status" value="1"/>
</dbReference>
<keyword evidence="3" id="KW-0808">Transferase</keyword>
<dbReference type="SUPFAM" id="SSF53383">
    <property type="entry name" value="PLP-dependent transferases"/>
    <property type="match status" value="1"/>
</dbReference>